<dbReference type="SUPFAM" id="SSF53448">
    <property type="entry name" value="Nucleotide-diphospho-sugar transferases"/>
    <property type="match status" value="1"/>
</dbReference>
<dbReference type="InterPro" id="IPR029044">
    <property type="entry name" value="Nucleotide-diphossugar_trans"/>
</dbReference>
<evidence type="ECO:0008006" key="4">
    <source>
        <dbReference type="Google" id="ProtNLM"/>
    </source>
</evidence>
<reference evidence="2 3" key="1">
    <citation type="submission" date="2024-01" db="EMBL/GenBank/DDBJ databases">
        <title>The genome of the rayed Mediterranean limpet Patella caerulea (Linnaeus, 1758).</title>
        <authorList>
            <person name="Anh-Thu Weber A."/>
            <person name="Halstead-Nussloch G."/>
        </authorList>
    </citation>
    <scope>NUCLEOTIDE SEQUENCE [LARGE SCALE GENOMIC DNA]</scope>
    <source>
        <strain evidence="2">AATW-2023a</strain>
        <tissue evidence="2">Whole specimen</tissue>
    </source>
</reference>
<dbReference type="PANTHER" id="PTHR46830">
    <property type="entry name" value="TRANSFERASE, PUTATIVE-RELATED"/>
    <property type="match status" value="1"/>
</dbReference>
<proteinExistence type="predicted"/>
<name>A0AAN8IVF4_PATCE</name>
<protein>
    <recommendedName>
        <fullName evidence="4">Alpha-1,4-N-acetylglucosaminyltransferase</fullName>
    </recommendedName>
</protein>
<feature type="transmembrane region" description="Helical" evidence="1">
    <location>
        <begin position="145"/>
        <end position="162"/>
    </location>
</feature>
<comment type="caution">
    <text evidence="2">The sequence shown here is derived from an EMBL/GenBank/DDBJ whole genome shotgun (WGS) entry which is preliminary data.</text>
</comment>
<dbReference type="Gene3D" id="3.90.550.20">
    <property type="match status" value="1"/>
</dbReference>
<feature type="transmembrane region" description="Helical" evidence="1">
    <location>
        <begin position="28"/>
        <end position="50"/>
    </location>
</feature>
<gene>
    <name evidence="2" type="ORF">SNE40_022821</name>
</gene>
<sequence length="388" mass="45610">MFVSCRLTKRCCQRNLKTMLFRRSNKRFLGALACYALLTTVILVFCLLMYHSDKVPQNVSIFQRRDFFEAIPKIQKPTALERSSCKDLTLLRIPDQTIDTLNKSLFCDDAAENRDVVCRWFFNQIGLEEGKSCDRPDDGYGVPKIVYYVIFGPYTFQFWHYVSIMSAKKIIKPWGLYVIGDAHPVGYWWKRAMKDVKGLRFVYREQPPTIANKTVRWKHHLSDLVRLQMLMLNGGIYLDTDMVVVNSLDPIRNHDITMGLIENGTGMGNAIILAKRHSPFVKEWYESYFNYTKTEFYKNSLHVPRDMWHKNPGRIHMESDKFYRPNWFEADLLFKKNDYPWKNNFAVHIWTNSNPVPKGPEELKTLNTTIGQIFRYILYDDPALPKIP</sequence>
<dbReference type="AlphaFoldDB" id="A0AAN8IVF4"/>
<keyword evidence="1" id="KW-1133">Transmembrane helix</keyword>
<dbReference type="Proteomes" id="UP001347796">
    <property type="component" value="Unassembled WGS sequence"/>
</dbReference>
<keyword evidence="1" id="KW-0812">Transmembrane</keyword>
<keyword evidence="3" id="KW-1185">Reference proteome</keyword>
<evidence type="ECO:0000313" key="3">
    <source>
        <dbReference type="Proteomes" id="UP001347796"/>
    </source>
</evidence>
<evidence type="ECO:0000256" key="1">
    <source>
        <dbReference type="SAM" id="Phobius"/>
    </source>
</evidence>
<accession>A0AAN8IVF4</accession>
<dbReference type="InterPro" id="IPR007577">
    <property type="entry name" value="GlycoTrfase_DXD_sugar-bd_CS"/>
</dbReference>
<organism evidence="2 3">
    <name type="scientific">Patella caerulea</name>
    <name type="common">Rayed Mediterranean limpet</name>
    <dbReference type="NCBI Taxonomy" id="87958"/>
    <lineage>
        <taxon>Eukaryota</taxon>
        <taxon>Metazoa</taxon>
        <taxon>Spiralia</taxon>
        <taxon>Lophotrochozoa</taxon>
        <taxon>Mollusca</taxon>
        <taxon>Gastropoda</taxon>
        <taxon>Patellogastropoda</taxon>
        <taxon>Patelloidea</taxon>
        <taxon>Patellidae</taxon>
        <taxon>Patella</taxon>
    </lineage>
</organism>
<dbReference type="Pfam" id="PF04488">
    <property type="entry name" value="Gly_transf_sug"/>
    <property type="match status" value="1"/>
</dbReference>
<keyword evidence="1" id="KW-0472">Membrane</keyword>
<evidence type="ECO:0000313" key="2">
    <source>
        <dbReference type="EMBL" id="KAK6166035.1"/>
    </source>
</evidence>
<dbReference type="PANTHER" id="PTHR46830:SF1">
    <property type="entry name" value="ALPHA-1,4-N-ACETYLGLUCOSAMINYLTRANSFERASE"/>
    <property type="match status" value="1"/>
</dbReference>
<dbReference type="EMBL" id="JAZGQO010000021">
    <property type="protein sequence ID" value="KAK6166035.1"/>
    <property type="molecule type" value="Genomic_DNA"/>
</dbReference>